<comment type="caution">
    <text evidence="1">The sequence shown here is derived from an EMBL/GenBank/DDBJ whole genome shotgun (WGS) entry which is preliminary data.</text>
</comment>
<keyword evidence="2" id="KW-1185">Reference proteome</keyword>
<protein>
    <submittedName>
        <fullName evidence="1">Uncharacterized protein</fullName>
    </submittedName>
</protein>
<evidence type="ECO:0000313" key="1">
    <source>
        <dbReference type="EMBL" id="KAG2277317.1"/>
    </source>
</evidence>
<evidence type="ECO:0000313" key="2">
    <source>
        <dbReference type="Proteomes" id="UP000886595"/>
    </source>
</evidence>
<name>A0A8X7QWT4_BRACI</name>
<sequence length="86" mass="10689">MNLIDVHKWRNNTYVIDKLWRQVKRLLHEVPIIKRRSYGINMILIMLPRACELNDLEKGCTKCFYYKEMEKFLMFFLFHYKFIVKI</sequence>
<accession>A0A8X7QWT4</accession>
<gene>
    <name evidence="1" type="ORF">Bca52824_059872</name>
</gene>
<proteinExistence type="predicted"/>
<organism evidence="1 2">
    <name type="scientific">Brassica carinata</name>
    <name type="common">Ethiopian mustard</name>
    <name type="synonym">Abyssinian cabbage</name>
    <dbReference type="NCBI Taxonomy" id="52824"/>
    <lineage>
        <taxon>Eukaryota</taxon>
        <taxon>Viridiplantae</taxon>
        <taxon>Streptophyta</taxon>
        <taxon>Embryophyta</taxon>
        <taxon>Tracheophyta</taxon>
        <taxon>Spermatophyta</taxon>
        <taxon>Magnoliopsida</taxon>
        <taxon>eudicotyledons</taxon>
        <taxon>Gunneridae</taxon>
        <taxon>Pentapetalae</taxon>
        <taxon>rosids</taxon>
        <taxon>malvids</taxon>
        <taxon>Brassicales</taxon>
        <taxon>Brassicaceae</taxon>
        <taxon>Brassiceae</taxon>
        <taxon>Brassica</taxon>
    </lineage>
</organism>
<dbReference type="Proteomes" id="UP000886595">
    <property type="component" value="Unassembled WGS sequence"/>
</dbReference>
<dbReference type="EMBL" id="JAAMPC010000012">
    <property type="protein sequence ID" value="KAG2277317.1"/>
    <property type="molecule type" value="Genomic_DNA"/>
</dbReference>
<reference evidence="1 2" key="1">
    <citation type="submission" date="2020-02" db="EMBL/GenBank/DDBJ databases">
        <authorList>
            <person name="Ma Q."/>
            <person name="Huang Y."/>
            <person name="Song X."/>
            <person name="Pei D."/>
        </authorList>
    </citation>
    <scope>NUCLEOTIDE SEQUENCE [LARGE SCALE GENOMIC DNA]</scope>
    <source>
        <strain evidence="1">Sxm20200214</strain>
        <tissue evidence="1">Leaf</tissue>
    </source>
</reference>
<dbReference type="AlphaFoldDB" id="A0A8X7QWT4"/>